<dbReference type="AlphaFoldDB" id="A0A7S3B3N3"/>
<feature type="region of interest" description="Disordered" evidence="1">
    <location>
        <begin position="80"/>
        <end position="101"/>
    </location>
</feature>
<evidence type="ECO:0000256" key="1">
    <source>
        <dbReference type="SAM" id="MobiDB-lite"/>
    </source>
</evidence>
<sequence length="101" mass="10609">MRSGPRGPGHVTQVTRGRGQQVGVAVGSSFHLSLTDLRRRGAAASGDVPAAKMVAEKMHAPQLGYTVPTHINAQQRAVDPHMGLLPPDPPLGVVGSFRQNV</sequence>
<reference evidence="2" key="1">
    <citation type="submission" date="2021-01" db="EMBL/GenBank/DDBJ databases">
        <authorList>
            <person name="Corre E."/>
            <person name="Pelletier E."/>
            <person name="Niang G."/>
            <person name="Scheremetjew M."/>
            <person name="Finn R."/>
            <person name="Kale V."/>
            <person name="Holt S."/>
            <person name="Cochrane G."/>
            <person name="Meng A."/>
            <person name="Brown T."/>
            <person name="Cohen L."/>
        </authorList>
    </citation>
    <scope>NUCLEOTIDE SEQUENCE</scope>
    <source>
        <strain evidence="2">CCMP281</strain>
    </source>
</reference>
<gene>
    <name evidence="2" type="ORF">HERI1096_LOCUS23205</name>
</gene>
<organism evidence="2">
    <name type="scientific">Haptolina ericina</name>
    <dbReference type="NCBI Taxonomy" id="156174"/>
    <lineage>
        <taxon>Eukaryota</taxon>
        <taxon>Haptista</taxon>
        <taxon>Haptophyta</taxon>
        <taxon>Prymnesiophyceae</taxon>
        <taxon>Prymnesiales</taxon>
        <taxon>Prymnesiaceae</taxon>
        <taxon>Haptolina</taxon>
    </lineage>
</organism>
<evidence type="ECO:0000313" key="2">
    <source>
        <dbReference type="EMBL" id="CAE0122504.1"/>
    </source>
</evidence>
<name>A0A7S3B3N3_9EUKA</name>
<accession>A0A7S3B3N3</accession>
<dbReference type="EMBL" id="HBHX01041843">
    <property type="protein sequence ID" value="CAE0122504.1"/>
    <property type="molecule type" value="Transcribed_RNA"/>
</dbReference>
<proteinExistence type="predicted"/>
<protein>
    <submittedName>
        <fullName evidence="2">Uncharacterized protein</fullName>
    </submittedName>
</protein>